<accession>A0ACC2VS13</accession>
<reference evidence="1" key="1">
    <citation type="submission" date="2023-04" db="EMBL/GenBank/DDBJ databases">
        <title>Draft Genome sequencing of Naganishia species isolated from polar environments using Oxford Nanopore Technology.</title>
        <authorList>
            <person name="Leo P."/>
            <person name="Venkateswaran K."/>
        </authorList>
    </citation>
    <scope>NUCLEOTIDE SEQUENCE</scope>
    <source>
        <strain evidence="1">MNA-CCFEE 5262</strain>
    </source>
</reference>
<sequence length="401" mass="42712">MIPHHHSEDYPATLSDIAFTPDSATPSSSAANLPDKGASAAETAKDTPPERSTTPQGPSPLPLPLPVVFGPMTKRENVDASTASNRYLPEPAVSDAPKKTLHENASCGAPLMLANKIKKEKPGKAQVIPHCSCGKLHGKSGGLSSGGEASPKPEAPEPMMKETLIKGNDFTDEKFTKEIFDVHGRLLLRRVVIGGPGGAKPVVVSEQHFEETGSTMKVSGKARKTSAKAQEKGSLPSPCPVQLDGASESENEGSKSAEAVPEATKKAVRFTSTIMPLASDNETGPSTVAPIKKSKKSSPTKAAETNHDDDSTVAPAAKPFQVIPKSAREFVTTVLKFVGELEDTTIKSNRMREKNVLNEYRGLVQLFLISQAGFFLAFMILGIVLFNVFALLFVLVLYASR</sequence>
<gene>
    <name evidence="1" type="ORF">QFC20_005117</name>
</gene>
<evidence type="ECO:0000313" key="1">
    <source>
        <dbReference type="EMBL" id="KAJ9101968.1"/>
    </source>
</evidence>
<keyword evidence="2" id="KW-1185">Reference proteome</keyword>
<dbReference type="Proteomes" id="UP001230649">
    <property type="component" value="Unassembled WGS sequence"/>
</dbReference>
<comment type="caution">
    <text evidence="1">The sequence shown here is derived from an EMBL/GenBank/DDBJ whole genome shotgun (WGS) entry which is preliminary data.</text>
</comment>
<proteinExistence type="predicted"/>
<evidence type="ECO:0000313" key="2">
    <source>
        <dbReference type="Proteomes" id="UP001230649"/>
    </source>
</evidence>
<dbReference type="EMBL" id="JASBWS010000067">
    <property type="protein sequence ID" value="KAJ9101968.1"/>
    <property type="molecule type" value="Genomic_DNA"/>
</dbReference>
<organism evidence="1 2">
    <name type="scientific">Naganishia adeliensis</name>
    <dbReference type="NCBI Taxonomy" id="92952"/>
    <lineage>
        <taxon>Eukaryota</taxon>
        <taxon>Fungi</taxon>
        <taxon>Dikarya</taxon>
        <taxon>Basidiomycota</taxon>
        <taxon>Agaricomycotina</taxon>
        <taxon>Tremellomycetes</taxon>
        <taxon>Filobasidiales</taxon>
        <taxon>Filobasidiaceae</taxon>
        <taxon>Naganishia</taxon>
    </lineage>
</organism>
<name>A0ACC2VS13_9TREE</name>
<protein>
    <submittedName>
        <fullName evidence="1">Uncharacterized protein</fullName>
    </submittedName>
</protein>